<dbReference type="Gene3D" id="1.10.10.10">
    <property type="entry name" value="Winged helix-like DNA-binding domain superfamily/Winged helix DNA-binding domain"/>
    <property type="match status" value="1"/>
</dbReference>
<evidence type="ECO:0000256" key="1">
    <source>
        <dbReference type="ARBA" id="ARBA00023015"/>
    </source>
</evidence>
<dbReference type="Proteomes" id="UP001597264">
    <property type="component" value="Unassembled WGS sequence"/>
</dbReference>
<dbReference type="SMART" id="SM00345">
    <property type="entry name" value="HTH_GNTR"/>
    <property type="match status" value="1"/>
</dbReference>
<dbReference type="RefSeq" id="WP_230437675.1">
    <property type="nucleotide sequence ID" value="NZ_CP087715.1"/>
</dbReference>
<dbReference type="InterPro" id="IPR000524">
    <property type="entry name" value="Tscrpt_reg_HTH_GntR"/>
</dbReference>
<keyword evidence="7" id="KW-1185">Reference proteome</keyword>
<dbReference type="PROSITE" id="PS50949">
    <property type="entry name" value="HTH_GNTR"/>
    <property type="match status" value="1"/>
</dbReference>
<proteinExistence type="predicted"/>
<dbReference type="Pfam" id="PF07729">
    <property type="entry name" value="FCD"/>
    <property type="match status" value="1"/>
</dbReference>
<feature type="compositionally biased region" description="Basic and acidic residues" evidence="4">
    <location>
        <begin position="17"/>
        <end position="26"/>
    </location>
</feature>
<reference evidence="7" key="1">
    <citation type="journal article" date="2019" name="Int. J. Syst. Evol. Microbiol.">
        <title>The Global Catalogue of Microorganisms (GCM) 10K type strain sequencing project: providing services to taxonomists for standard genome sequencing and annotation.</title>
        <authorList>
            <consortium name="The Broad Institute Genomics Platform"/>
            <consortium name="The Broad Institute Genome Sequencing Center for Infectious Disease"/>
            <person name="Wu L."/>
            <person name="Ma J."/>
        </authorList>
    </citation>
    <scope>NUCLEOTIDE SEQUENCE [LARGE SCALE GENOMIC DNA]</scope>
    <source>
        <strain evidence="7">CCUG 54356</strain>
    </source>
</reference>
<evidence type="ECO:0000256" key="3">
    <source>
        <dbReference type="ARBA" id="ARBA00023163"/>
    </source>
</evidence>
<evidence type="ECO:0000313" key="6">
    <source>
        <dbReference type="EMBL" id="MFD1215588.1"/>
    </source>
</evidence>
<organism evidence="6 7">
    <name type="scientific">Microbulbifer celer</name>
    <dbReference type="NCBI Taxonomy" id="435905"/>
    <lineage>
        <taxon>Bacteria</taxon>
        <taxon>Pseudomonadati</taxon>
        <taxon>Pseudomonadota</taxon>
        <taxon>Gammaproteobacteria</taxon>
        <taxon>Cellvibrionales</taxon>
        <taxon>Microbulbiferaceae</taxon>
        <taxon>Microbulbifer</taxon>
    </lineage>
</organism>
<dbReference type="SMART" id="SM00895">
    <property type="entry name" value="FCD"/>
    <property type="match status" value="1"/>
</dbReference>
<dbReference type="Gene3D" id="1.20.120.530">
    <property type="entry name" value="GntR ligand-binding domain-like"/>
    <property type="match status" value="1"/>
</dbReference>
<comment type="caution">
    <text evidence="6">The sequence shown here is derived from an EMBL/GenBank/DDBJ whole genome shotgun (WGS) entry which is preliminary data.</text>
</comment>
<evidence type="ECO:0000256" key="4">
    <source>
        <dbReference type="SAM" id="MobiDB-lite"/>
    </source>
</evidence>
<dbReference type="InterPro" id="IPR036390">
    <property type="entry name" value="WH_DNA-bd_sf"/>
</dbReference>
<keyword evidence="1" id="KW-0805">Transcription regulation</keyword>
<dbReference type="InterPro" id="IPR036388">
    <property type="entry name" value="WH-like_DNA-bd_sf"/>
</dbReference>
<name>A0ABW3U436_9GAMM</name>
<dbReference type="SUPFAM" id="SSF48008">
    <property type="entry name" value="GntR ligand-binding domain-like"/>
    <property type="match status" value="1"/>
</dbReference>
<feature type="region of interest" description="Disordered" evidence="4">
    <location>
        <begin position="1"/>
        <end position="26"/>
    </location>
</feature>
<dbReference type="EMBL" id="JBHTLR010000004">
    <property type="protein sequence ID" value="MFD1215588.1"/>
    <property type="molecule type" value="Genomic_DNA"/>
</dbReference>
<dbReference type="SUPFAM" id="SSF46785">
    <property type="entry name" value="Winged helix' DNA-binding domain"/>
    <property type="match status" value="1"/>
</dbReference>
<accession>A0ABW3U436</accession>
<dbReference type="Pfam" id="PF00392">
    <property type="entry name" value="GntR"/>
    <property type="match status" value="1"/>
</dbReference>
<keyword evidence="2" id="KW-0238">DNA-binding</keyword>
<gene>
    <name evidence="6" type="ORF">ACFQ2X_03165</name>
</gene>
<keyword evidence="3" id="KW-0804">Transcription</keyword>
<evidence type="ECO:0000259" key="5">
    <source>
        <dbReference type="PROSITE" id="PS50949"/>
    </source>
</evidence>
<evidence type="ECO:0000313" key="7">
    <source>
        <dbReference type="Proteomes" id="UP001597264"/>
    </source>
</evidence>
<dbReference type="InterPro" id="IPR011711">
    <property type="entry name" value="GntR_C"/>
</dbReference>
<dbReference type="CDD" id="cd07377">
    <property type="entry name" value="WHTH_GntR"/>
    <property type="match status" value="1"/>
</dbReference>
<evidence type="ECO:0000256" key="2">
    <source>
        <dbReference type="ARBA" id="ARBA00023125"/>
    </source>
</evidence>
<feature type="domain" description="HTH gntR-type" evidence="5">
    <location>
        <begin position="20"/>
        <end position="87"/>
    </location>
</feature>
<protein>
    <submittedName>
        <fullName evidence="6">GntR family transcriptional regulator</fullName>
    </submittedName>
</protein>
<dbReference type="InterPro" id="IPR008920">
    <property type="entry name" value="TF_FadR/GntR_C"/>
</dbReference>
<dbReference type="PANTHER" id="PTHR43537">
    <property type="entry name" value="TRANSCRIPTIONAL REGULATOR, GNTR FAMILY"/>
    <property type="match status" value="1"/>
</dbReference>
<dbReference type="PANTHER" id="PTHR43537:SF53">
    <property type="entry name" value="HTH-TYPE TRANSCRIPTIONAL REPRESSOR NANR"/>
    <property type="match status" value="1"/>
</dbReference>
<sequence length="242" mass="26067">MVQATAGAAPGTKRKRQDGTEREDAIHQSISDAIVEHRLKPGSRLREDALAEVFGVSRTGIRKVLQRLAIEQLVTIAPRRGASVARPTADEAHEVFAARQMVECGLMAEVASRITSGELMELDALTRREVNALAEGNKSLAIRTSSEFHERLAQMSGNKTLAEFVGRLCSRSSLILAVYGSSGGEPMGCESHDHNELVRLLKDGDGAGASQFMLNHLKSVEASLSIVEGAEEVPDLYSIFGS</sequence>